<organism evidence="1">
    <name type="scientific">viral metagenome</name>
    <dbReference type="NCBI Taxonomy" id="1070528"/>
    <lineage>
        <taxon>unclassified sequences</taxon>
        <taxon>metagenomes</taxon>
        <taxon>organismal metagenomes</taxon>
    </lineage>
</organism>
<gene>
    <name evidence="1" type="ORF">MM415B04181_0002</name>
</gene>
<dbReference type="AlphaFoldDB" id="A0A6M3LJS9"/>
<dbReference type="EMBL" id="MT143161">
    <property type="protein sequence ID" value="QJA93584.1"/>
    <property type="molecule type" value="Genomic_DNA"/>
</dbReference>
<sequence>MDAADVIGYQGAAAQCQVTQVQVKEPTDVERVSELLKKCSDMAGRLRERAFSLHLPEDTPPTPSTQESSVCDGSVGSGLIGEVKALLDTLREADNALRCFV</sequence>
<proteinExistence type="predicted"/>
<protein>
    <submittedName>
        <fullName evidence="1">Uncharacterized protein</fullName>
    </submittedName>
</protein>
<evidence type="ECO:0000313" key="1">
    <source>
        <dbReference type="EMBL" id="QJA93584.1"/>
    </source>
</evidence>
<accession>A0A6M3LJS9</accession>
<reference evidence="1" key="1">
    <citation type="submission" date="2020-03" db="EMBL/GenBank/DDBJ databases">
        <title>The deep terrestrial virosphere.</title>
        <authorList>
            <person name="Holmfeldt K."/>
            <person name="Nilsson E."/>
            <person name="Simone D."/>
            <person name="Lopez-Fernandez M."/>
            <person name="Wu X."/>
            <person name="de Brujin I."/>
            <person name="Lundin D."/>
            <person name="Andersson A."/>
            <person name="Bertilsson S."/>
            <person name="Dopson M."/>
        </authorList>
    </citation>
    <scope>NUCLEOTIDE SEQUENCE</scope>
    <source>
        <strain evidence="1">MM415B04181</strain>
    </source>
</reference>
<name>A0A6M3LJS9_9ZZZZ</name>